<dbReference type="EMBL" id="JBGUAW010000001">
    <property type="protein sequence ID" value="MFA9459504.1"/>
    <property type="molecule type" value="Genomic_DNA"/>
</dbReference>
<reference evidence="1 2" key="1">
    <citation type="submission" date="2024-08" db="EMBL/GenBank/DDBJ databases">
        <title>Whole-genome sequencing of halo(alkali)philic microorganisms from hypersaline lakes.</title>
        <authorList>
            <person name="Sorokin D.Y."/>
            <person name="Merkel A.Y."/>
            <person name="Messina E."/>
            <person name="Yakimov M."/>
        </authorList>
    </citation>
    <scope>NUCLEOTIDE SEQUENCE [LARGE SCALE GENOMIC DNA]</scope>
    <source>
        <strain evidence="1 2">Cl-TMA</strain>
    </source>
</reference>
<protein>
    <recommendedName>
        <fullName evidence="3">AP2 domain-containing protein</fullName>
    </recommendedName>
</protein>
<sequence>MYINGTRAGKIQKEREGWSAFCRKSRAYVKEKDRKFYGKDFSEAAQAFCQYCEEP</sequence>
<accession>A0ABV4TSA6</accession>
<evidence type="ECO:0008006" key="3">
    <source>
        <dbReference type="Google" id="ProtNLM"/>
    </source>
</evidence>
<organism evidence="1 2">
    <name type="scientific">Thiohalorhabdus methylotrophus</name>
    <dbReference type="NCBI Taxonomy" id="3242694"/>
    <lineage>
        <taxon>Bacteria</taxon>
        <taxon>Pseudomonadati</taxon>
        <taxon>Pseudomonadota</taxon>
        <taxon>Gammaproteobacteria</taxon>
        <taxon>Thiohalorhabdales</taxon>
        <taxon>Thiohalorhabdaceae</taxon>
        <taxon>Thiohalorhabdus</taxon>
    </lineage>
</organism>
<gene>
    <name evidence="1" type="ORF">ACERLL_01520</name>
</gene>
<evidence type="ECO:0000313" key="1">
    <source>
        <dbReference type="EMBL" id="MFA9459504.1"/>
    </source>
</evidence>
<evidence type="ECO:0000313" key="2">
    <source>
        <dbReference type="Proteomes" id="UP001575181"/>
    </source>
</evidence>
<dbReference type="RefSeq" id="WP_373654289.1">
    <property type="nucleotide sequence ID" value="NZ_JBGUAW010000001.1"/>
</dbReference>
<proteinExistence type="predicted"/>
<dbReference type="Proteomes" id="UP001575181">
    <property type="component" value="Unassembled WGS sequence"/>
</dbReference>
<keyword evidence="2" id="KW-1185">Reference proteome</keyword>
<name>A0ABV4TSA6_9GAMM</name>
<comment type="caution">
    <text evidence="1">The sequence shown here is derived from an EMBL/GenBank/DDBJ whole genome shotgun (WGS) entry which is preliminary data.</text>
</comment>